<organism evidence="2 3">
    <name type="scientific">Actinomadura alba</name>
    <dbReference type="NCBI Taxonomy" id="406431"/>
    <lineage>
        <taxon>Bacteria</taxon>
        <taxon>Bacillati</taxon>
        <taxon>Actinomycetota</taxon>
        <taxon>Actinomycetes</taxon>
        <taxon>Streptosporangiales</taxon>
        <taxon>Thermomonosporaceae</taxon>
        <taxon>Actinomadura</taxon>
    </lineage>
</organism>
<proteinExistence type="predicted"/>
<protein>
    <recommendedName>
        <fullName evidence="4">DUF1330 domain-containing protein</fullName>
    </recommendedName>
</protein>
<gene>
    <name evidence="2" type="ORF">HKK74_29765</name>
</gene>
<accession>A0ABR7LY18</accession>
<name>A0ABR7LY18_9ACTN</name>
<reference evidence="2 3" key="1">
    <citation type="submission" date="2020-06" db="EMBL/GenBank/DDBJ databases">
        <title>Actinomadura xiongansis sp. nov., isolated from soil of Baiyangdian.</title>
        <authorList>
            <person name="Zhang X."/>
        </authorList>
    </citation>
    <scope>NUCLEOTIDE SEQUENCE [LARGE SCALE GENOMIC DNA]</scope>
    <source>
        <strain evidence="2 3">HBUM206468</strain>
    </source>
</reference>
<evidence type="ECO:0000256" key="1">
    <source>
        <dbReference type="SAM" id="MobiDB-lite"/>
    </source>
</evidence>
<keyword evidence="3" id="KW-1185">Reference proteome</keyword>
<evidence type="ECO:0008006" key="4">
    <source>
        <dbReference type="Google" id="ProtNLM"/>
    </source>
</evidence>
<comment type="caution">
    <text evidence="2">The sequence shown here is derived from an EMBL/GenBank/DDBJ whole genome shotgun (WGS) entry which is preliminary data.</text>
</comment>
<sequence length="109" mass="11854">MATEWWSIEVFSAQTSAAAWRDSYGRSLIESALTNGASAWEWHDHSWGLVFEVEFADEEQWQAWRALPGTRAALDAVPDPVNGLVVFRGRGGSSGNPVPRGPRVSPGAA</sequence>
<evidence type="ECO:0000313" key="2">
    <source>
        <dbReference type="EMBL" id="MBC6469646.1"/>
    </source>
</evidence>
<feature type="region of interest" description="Disordered" evidence="1">
    <location>
        <begin position="88"/>
        <end position="109"/>
    </location>
</feature>
<evidence type="ECO:0000313" key="3">
    <source>
        <dbReference type="Proteomes" id="UP000805614"/>
    </source>
</evidence>
<dbReference type="EMBL" id="JABVEC010000029">
    <property type="protein sequence ID" value="MBC6469646.1"/>
    <property type="molecule type" value="Genomic_DNA"/>
</dbReference>
<dbReference type="Proteomes" id="UP000805614">
    <property type="component" value="Unassembled WGS sequence"/>
</dbReference>
<dbReference type="RefSeq" id="WP_187246687.1">
    <property type="nucleotide sequence ID" value="NZ_BAAAOK010000001.1"/>
</dbReference>